<dbReference type="InterPro" id="IPR036291">
    <property type="entry name" value="NAD(P)-bd_dom_sf"/>
</dbReference>
<evidence type="ECO:0000256" key="1">
    <source>
        <dbReference type="ARBA" id="ARBA00001947"/>
    </source>
</evidence>
<feature type="domain" description="Enoyl reductase (ER)" evidence="6">
    <location>
        <begin position="9"/>
        <end position="402"/>
    </location>
</feature>
<keyword evidence="4 7" id="KW-0560">Oxidoreductase</keyword>
<dbReference type="PROSITE" id="PS00059">
    <property type="entry name" value="ADH_ZINC"/>
    <property type="match status" value="1"/>
</dbReference>
<dbReference type="SUPFAM" id="SSF51735">
    <property type="entry name" value="NAD(P)-binding Rossmann-fold domains"/>
    <property type="match status" value="1"/>
</dbReference>
<keyword evidence="8" id="KW-1185">Reference proteome</keyword>
<evidence type="ECO:0000256" key="5">
    <source>
        <dbReference type="RuleBase" id="RU361277"/>
    </source>
</evidence>
<evidence type="ECO:0000259" key="6">
    <source>
        <dbReference type="SMART" id="SM00829"/>
    </source>
</evidence>
<evidence type="ECO:0000313" key="7">
    <source>
        <dbReference type="EMBL" id="STX50408.1"/>
    </source>
</evidence>
<protein>
    <submittedName>
        <fullName evidence="7">Threonine(-3-)dehydrogenase</fullName>
        <ecNumber evidence="7">1.2.1.46</ecNumber>
    </submittedName>
</protein>
<dbReference type="RefSeq" id="WP_207385778.1">
    <property type="nucleotide sequence ID" value="NZ_CAAAHP010000004.1"/>
</dbReference>
<dbReference type="SMART" id="SM00829">
    <property type="entry name" value="PKS_ER"/>
    <property type="match status" value="1"/>
</dbReference>
<dbReference type="Gene3D" id="3.40.50.720">
    <property type="entry name" value="NAD(P)-binding Rossmann-like Domain"/>
    <property type="match status" value="1"/>
</dbReference>
<dbReference type="GO" id="GO:0018467">
    <property type="term" value="F:formaldehyde dehydrogenase (NAD+) activity"/>
    <property type="evidence" value="ECO:0007669"/>
    <property type="project" value="UniProtKB-EC"/>
</dbReference>
<dbReference type="PANTHER" id="PTHR42813:SF7">
    <property type="entry name" value="ALCOHOL DEHYDROGENASE (ZN-DEPENDENT)-RELATED"/>
    <property type="match status" value="1"/>
</dbReference>
<dbReference type="SUPFAM" id="SSF50129">
    <property type="entry name" value="GroES-like"/>
    <property type="match status" value="1"/>
</dbReference>
<dbReference type="CDD" id="cd08283">
    <property type="entry name" value="FDH_like_1"/>
    <property type="match status" value="1"/>
</dbReference>
<dbReference type="InterPro" id="IPR020843">
    <property type="entry name" value="ER"/>
</dbReference>
<dbReference type="Gene3D" id="3.90.180.10">
    <property type="entry name" value="Medium-chain alcohol dehydrogenases, catalytic domain"/>
    <property type="match status" value="1"/>
</dbReference>
<dbReference type="EC" id="1.2.1.46" evidence="7"/>
<proteinExistence type="inferred from homology"/>
<evidence type="ECO:0000256" key="2">
    <source>
        <dbReference type="ARBA" id="ARBA00022723"/>
    </source>
</evidence>
<dbReference type="GO" id="GO:0016616">
    <property type="term" value="F:oxidoreductase activity, acting on the CH-OH group of donors, NAD or NADP as acceptor"/>
    <property type="evidence" value="ECO:0007669"/>
    <property type="project" value="UniProtKB-ARBA"/>
</dbReference>
<comment type="similarity">
    <text evidence="5">Belongs to the zinc-containing alcohol dehydrogenase family.</text>
</comment>
<dbReference type="GO" id="GO:0008270">
    <property type="term" value="F:zinc ion binding"/>
    <property type="evidence" value="ECO:0007669"/>
    <property type="project" value="InterPro"/>
</dbReference>
<dbReference type="EMBL" id="UGOD01000001">
    <property type="protein sequence ID" value="STX50408.1"/>
    <property type="molecule type" value="Genomic_DNA"/>
</dbReference>
<keyword evidence="3 5" id="KW-0862">Zinc</keyword>
<comment type="cofactor">
    <cofactor evidence="1 5">
        <name>Zn(2+)</name>
        <dbReference type="ChEBI" id="CHEBI:29105"/>
    </cofactor>
</comment>
<dbReference type="PANTHER" id="PTHR42813">
    <property type="entry name" value="ZINC-TYPE ALCOHOL DEHYDROGENASE-LIKE"/>
    <property type="match status" value="1"/>
</dbReference>
<dbReference type="Pfam" id="PF08240">
    <property type="entry name" value="ADH_N"/>
    <property type="match status" value="1"/>
</dbReference>
<gene>
    <name evidence="7" type="primary">fdhA</name>
    <name evidence="7" type="ORF">NCTC13316_00489</name>
</gene>
<dbReference type="InterPro" id="IPR011032">
    <property type="entry name" value="GroES-like_sf"/>
</dbReference>
<accession>A0A378JIB2</accession>
<dbReference type="AlphaFoldDB" id="A0A378JIB2"/>
<organism evidence="7 8">
    <name type="scientific">Legionella busanensis</name>
    <dbReference type="NCBI Taxonomy" id="190655"/>
    <lineage>
        <taxon>Bacteria</taxon>
        <taxon>Pseudomonadati</taxon>
        <taxon>Pseudomonadota</taxon>
        <taxon>Gammaproteobacteria</taxon>
        <taxon>Legionellales</taxon>
        <taxon>Legionellaceae</taxon>
        <taxon>Legionella</taxon>
    </lineage>
</organism>
<reference evidence="7 8" key="1">
    <citation type="submission" date="2018-06" db="EMBL/GenBank/DDBJ databases">
        <authorList>
            <consortium name="Pathogen Informatics"/>
            <person name="Doyle S."/>
        </authorList>
    </citation>
    <scope>NUCLEOTIDE SEQUENCE [LARGE SCALE GENOMIC DNA]</scope>
    <source>
        <strain evidence="7 8">NCTC13316</strain>
    </source>
</reference>
<dbReference type="Pfam" id="PF00107">
    <property type="entry name" value="ADH_zinc_N"/>
    <property type="match status" value="1"/>
</dbReference>
<dbReference type="InterPro" id="IPR013149">
    <property type="entry name" value="ADH-like_C"/>
</dbReference>
<dbReference type="InterPro" id="IPR013154">
    <property type="entry name" value="ADH-like_N"/>
</dbReference>
<dbReference type="InterPro" id="IPR002328">
    <property type="entry name" value="ADH_Zn_CS"/>
</dbReference>
<dbReference type="Proteomes" id="UP000254794">
    <property type="component" value="Unassembled WGS sequence"/>
</dbReference>
<evidence type="ECO:0000256" key="3">
    <source>
        <dbReference type="ARBA" id="ARBA00022833"/>
    </source>
</evidence>
<sequence length="406" mass="44019">MGMKALVFHDIGDIRLEEIRKPRIEDQYDALVKITTSAICGTDLHFIRGTMGPMKSGTVLGHEAVGIVEAIGSEVRNLQEGDRVVIPSTISCGYCVMCRKGCYSQCDTANPNGPAAGTAFYGGPTTTGPFNGCQAEYVRVPFANNNLIKLSDTISDDQAILVSDIFPTAYFAVDNARAKQGDVVVVLGCGPVGQFAIASSKLRGVSRIFAIDSIPSRLEMARLQGAECINFNKEDPVEVIEDLTNGTLADVVIDAVGIDAFAPKHGPAAKKARQQQAEFERELMQIAPNALNQTKQWVPGNAPSYALREGVQLAAKCGTISIVGVYPPSFKVYPIGEAMNKNLKIVMGNCPHRAYIPQLLALIEDKRIDPLAILTQKVAISDVLEAYEHFDKREEGWIKVALHMHD</sequence>
<keyword evidence="2 5" id="KW-0479">Metal-binding</keyword>
<evidence type="ECO:0000313" key="8">
    <source>
        <dbReference type="Proteomes" id="UP000254794"/>
    </source>
</evidence>
<name>A0A378JIB2_9GAMM</name>
<evidence type="ECO:0000256" key="4">
    <source>
        <dbReference type="ARBA" id="ARBA00023002"/>
    </source>
</evidence>